<name>A0A7G5DSA1_9PSED</name>
<dbReference type="RefSeq" id="WP_182370581.1">
    <property type="nucleotide sequence ID" value="NZ_CP059139.1"/>
</dbReference>
<organism evidence="2 3">
    <name type="scientific">Pseudomonas berkeleyensis</name>
    <dbReference type="NCBI Taxonomy" id="2726956"/>
    <lineage>
        <taxon>Bacteria</taxon>
        <taxon>Pseudomonadati</taxon>
        <taxon>Pseudomonadota</taxon>
        <taxon>Gammaproteobacteria</taxon>
        <taxon>Pseudomonadales</taxon>
        <taxon>Pseudomonadaceae</taxon>
        <taxon>Pseudomonas</taxon>
    </lineage>
</organism>
<keyword evidence="1" id="KW-0812">Transmembrane</keyword>
<dbReference type="AlphaFoldDB" id="A0A7G5DSA1"/>
<sequence>MGMEDREWYRDELRSKGKKPSWDNFNVGIAQSPTPTEGEVPRIAKAATPPSDIHLQAQQILDARAHASKGSPWPMLLLSFFAVNAAGYVGYLFFR</sequence>
<reference evidence="2 3" key="1">
    <citation type="journal article" date="2020" name="G3 (Bethesda)">
        <title>CeMbio - The Caenorhabditis elegans Microbiome Resource.</title>
        <authorList>
            <person name="Dirksen P."/>
            <person name="Assie A."/>
            <person name="Zimmermann J."/>
            <person name="Zhang F."/>
            <person name="Tietje A.M."/>
            <person name="Marsh S.A."/>
            <person name="Felix M.A."/>
            <person name="Shapira M."/>
            <person name="Kaleta C."/>
            <person name="Schulenburg H."/>
            <person name="Samuel B."/>
        </authorList>
    </citation>
    <scope>NUCLEOTIDE SEQUENCE [LARGE SCALE GENOMIC DNA]</scope>
    <source>
        <strain evidence="2 3">MSPm1</strain>
    </source>
</reference>
<dbReference type="Proteomes" id="UP000515276">
    <property type="component" value="Chromosome"/>
</dbReference>
<gene>
    <name evidence="2" type="ORF">HS968_06070</name>
</gene>
<keyword evidence="3" id="KW-1185">Reference proteome</keyword>
<proteinExistence type="predicted"/>
<protein>
    <submittedName>
        <fullName evidence="2">Uncharacterized protein</fullName>
    </submittedName>
</protein>
<feature type="transmembrane region" description="Helical" evidence="1">
    <location>
        <begin position="73"/>
        <end position="94"/>
    </location>
</feature>
<keyword evidence="1" id="KW-1133">Transmembrane helix</keyword>
<evidence type="ECO:0000313" key="3">
    <source>
        <dbReference type="Proteomes" id="UP000515276"/>
    </source>
</evidence>
<keyword evidence="1" id="KW-0472">Membrane</keyword>
<dbReference type="EMBL" id="CP059139">
    <property type="protein sequence ID" value="QMV64626.1"/>
    <property type="molecule type" value="Genomic_DNA"/>
</dbReference>
<evidence type="ECO:0000256" key="1">
    <source>
        <dbReference type="SAM" id="Phobius"/>
    </source>
</evidence>
<accession>A0A7G5DSA1</accession>
<evidence type="ECO:0000313" key="2">
    <source>
        <dbReference type="EMBL" id="QMV64626.1"/>
    </source>
</evidence>